<dbReference type="Gene3D" id="1.20.120.550">
    <property type="entry name" value="Membrane associated eicosanoid/glutathione metabolism-like domain"/>
    <property type="match status" value="1"/>
</dbReference>
<protein>
    <submittedName>
        <fullName evidence="6">MAPEG family protein</fullName>
    </submittedName>
</protein>
<evidence type="ECO:0000256" key="4">
    <source>
        <dbReference type="ARBA" id="ARBA00023136"/>
    </source>
</evidence>
<proteinExistence type="predicted"/>
<organism evidence="6 7">
    <name type="scientific">Phormidium tenue FACHB-1050</name>
    <dbReference type="NCBI Taxonomy" id="2692857"/>
    <lineage>
        <taxon>Bacteria</taxon>
        <taxon>Bacillati</taxon>
        <taxon>Cyanobacteriota</taxon>
        <taxon>Cyanophyceae</taxon>
        <taxon>Oscillatoriophycideae</taxon>
        <taxon>Oscillatoriales</taxon>
        <taxon>Oscillatoriaceae</taxon>
        <taxon>Phormidium</taxon>
    </lineage>
</organism>
<dbReference type="PANTHER" id="PTHR10250">
    <property type="entry name" value="MICROSOMAL GLUTATHIONE S-TRANSFERASE"/>
    <property type="match status" value="1"/>
</dbReference>
<evidence type="ECO:0000313" key="7">
    <source>
        <dbReference type="Proteomes" id="UP000618445"/>
    </source>
</evidence>
<dbReference type="RefSeq" id="WP_190577668.1">
    <property type="nucleotide sequence ID" value="NZ_CAWPQU010000089.1"/>
</dbReference>
<dbReference type="PANTHER" id="PTHR10250:SF15">
    <property type="entry name" value="MICROSOMAL GLUTATHIONE S-TRANSFERASE-RELATED"/>
    <property type="match status" value="1"/>
</dbReference>
<evidence type="ECO:0000256" key="1">
    <source>
        <dbReference type="ARBA" id="ARBA00004141"/>
    </source>
</evidence>
<dbReference type="InterPro" id="IPR023352">
    <property type="entry name" value="MAPEG-like_dom_sf"/>
</dbReference>
<dbReference type="InterPro" id="IPR050997">
    <property type="entry name" value="MAPEG"/>
</dbReference>
<accession>A0ABR8CBG5</accession>
<evidence type="ECO:0000256" key="2">
    <source>
        <dbReference type="ARBA" id="ARBA00022692"/>
    </source>
</evidence>
<dbReference type="EMBL" id="JACJQY010000009">
    <property type="protein sequence ID" value="MBD2316784.1"/>
    <property type="molecule type" value="Genomic_DNA"/>
</dbReference>
<evidence type="ECO:0000313" key="6">
    <source>
        <dbReference type="EMBL" id="MBD2316784.1"/>
    </source>
</evidence>
<keyword evidence="3 5" id="KW-1133">Transmembrane helix</keyword>
<name>A0ABR8CBG5_9CYAN</name>
<dbReference type="Pfam" id="PF01124">
    <property type="entry name" value="MAPEG"/>
    <property type="match status" value="1"/>
</dbReference>
<comment type="caution">
    <text evidence="6">The sequence shown here is derived from an EMBL/GenBank/DDBJ whole genome shotgun (WGS) entry which is preliminary data.</text>
</comment>
<keyword evidence="7" id="KW-1185">Reference proteome</keyword>
<dbReference type="Proteomes" id="UP000618445">
    <property type="component" value="Unassembled WGS sequence"/>
</dbReference>
<comment type="subcellular location">
    <subcellularLocation>
        <location evidence="1">Membrane</location>
        <topology evidence="1">Multi-pass membrane protein</topology>
    </subcellularLocation>
</comment>
<keyword evidence="4 5" id="KW-0472">Membrane</keyword>
<keyword evidence="2 5" id="KW-0812">Transmembrane</keyword>
<evidence type="ECO:0000256" key="3">
    <source>
        <dbReference type="ARBA" id="ARBA00022989"/>
    </source>
</evidence>
<feature type="transmembrane region" description="Helical" evidence="5">
    <location>
        <begin position="6"/>
        <end position="30"/>
    </location>
</feature>
<sequence length="135" mass="14698">MDIKTLVFPAIATIGALLLYFGLGIGVGVARVKYKIMPPQTTGNEDFERVYRAHQNTLEQIVIFLPALWLFSIFVNPNVGAILGAVWIVGRIAYAWGYYIEASKRAAGNAIASLSTLALLFGTLFNLVQGLFFAG</sequence>
<reference evidence="6 7" key="1">
    <citation type="journal article" date="2020" name="ISME J.">
        <title>Comparative genomics reveals insights into cyanobacterial evolution and habitat adaptation.</title>
        <authorList>
            <person name="Chen M.Y."/>
            <person name="Teng W.K."/>
            <person name="Zhao L."/>
            <person name="Hu C.X."/>
            <person name="Zhou Y.K."/>
            <person name="Han B.P."/>
            <person name="Song L.R."/>
            <person name="Shu W.S."/>
        </authorList>
    </citation>
    <scope>NUCLEOTIDE SEQUENCE [LARGE SCALE GENOMIC DNA]</scope>
    <source>
        <strain evidence="6 7">FACHB-1050</strain>
    </source>
</reference>
<dbReference type="InterPro" id="IPR001129">
    <property type="entry name" value="Membr-assoc_MAPEG"/>
</dbReference>
<feature type="transmembrane region" description="Helical" evidence="5">
    <location>
        <begin position="111"/>
        <end position="134"/>
    </location>
</feature>
<gene>
    <name evidence="6" type="ORF">H6G05_07975</name>
</gene>
<evidence type="ECO:0000256" key="5">
    <source>
        <dbReference type="SAM" id="Phobius"/>
    </source>
</evidence>
<dbReference type="SUPFAM" id="SSF161084">
    <property type="entry name" value="MAPEG domain-like"/>
    <property type="match status" value="1"/>
</dbReference>